<keyword evidence="1" id="KW-0614">Plasmid</keyword>
<dbReference type="Proteomes" id="UP000594603">
    <property type="component" value="Plasmid p1"/>
</dbReference>
<organism evidence="1 2">
    <name type="scientific">Candidatus Sarcina troglodytae</name>
    <dbReference type="NCBI Taxonomy" id="2726954"/>
    <lineage>
        <taxon>Bacteria</taxon>
        <taxon>Bacillati</taxon>
        <taxon>Bacillota</taxon>
        <taxon>Clostridia</taxon>
        <taxon>Eubacteriales</taxon>
        <taxon>Clostridiaceae</taxon>
        <taxon>Sarcina</taxon>
    </lineage>
</organism>
<dbReference type="EMBL" id="CP051755">
    <property type="protein sequence ID" value="QPJ86643.1"/>
    <property type="molecule type" value="Genomic_DNA"/>
</dbReference>
<gene>
    <name evidence="1" type="ORF">HH195_11795</name>
</gene>
<evidence type="ECO:0000313" key="2">
    <source>
        <dbReference type="Proteomes" id="UP000594603"/>
    </source>
</evidence>
<reference evidence="1" key="1">
    <citation type="submission" date="2020-04" db="EMBL/GenBank/DDBJ databases">
        <title>A novel bacterium ('Candidatus Sarcina troglodytae' sp. nov.) linked to a protracted, uniformly lethal epizootic among sanctuary western chimpanzees (Pan troglodytes verus) in Sierra Leone.</title>
        <authorList>
            <person name="Owens L.A."/>
            <person name="Colitti B."/>
            <person name="Hirji I."/>
            <person name="Pizaro A."/>
            <person name="Jaffe J.E."/>
            <person name="Moittie S."/>
            <person name="Bishop-Lilly K.A."/>
            <person name="Estrella L.A."/>
            <person name="Voegtly L.J."/>
            <person name="Kuhn J.H."/>
            <person name="Suen G."/>
            <person name="Deblois C.L."/>
            <person name="Dunn C."/>
            <person name="Juan-Salles C."/>
            <person name="Goldberg T.L."/>
        </authorList>
    </citation>
    <scope>NUCLEOTIDE SEQUENCE</scope>
    <source>
        <strain evidence="1">JB2</strain>
    </source>
</reference>
<proteinExistence type="predicted"/>
<evidence type="ECO:0000313" key="1">
    <source>
        <dbReference type="EMBL" id="QPJ86643.1"/>
    </source>
</evidence>
<name>A0ACD1BI32_9CLOT</name>
<accession>A0ACD1BI32</accession>
<geneLocation type="plasmid" evidence="1 2">
    <name>p1</name>
</geneLocation>
<keyword evidence="2" id="KW-1185">Reference proteome</keyword>
<protein>
    <submittedName>
        <fullName evidence="1">Polysaccharide deacetylase</fullName>
    </submittedName>
</protein>
<sequence>MNKKKKFMIRRLFLGIFLLIIVIIIGFLAYSFLHSSNKKLPKNVNTNITNSNSAKNINSTSTTSNQNKIIQGNNIIESAKSYAVPANQVAQILAGHSNLKTKEVFLTFDDGPSQNSEEILKILKENDVHATFFILGSQLANNPQMQQVVKDEIYQGNAIANHSYSHDYKKLYPNNVLNISNTMNEINETNKILQNILGSDFDARVLRLPGGYMSRCYYKDPNLSLFNKTLDEAHITSIDWDAETGDATTGGQMSTQTLVNNAMNHINNLNQPVILMHDSSTKKDTVEALPYLIKALKDKGYKFMVIENAPISSFDNLPYTTTTGSNQGQGTLN</sequence>